<evidence type="ECO:0000256" key="3">
    <source>
        <dbReference type="ARBA" id="ARBA00022514"/>
    </source>
</evidence>
<dbReference type="SMART" id="SM00199">
    <property type="entry name" value="SCY"/>
    <property type="match status" value="1"/>
</dbReference>
<evidence type="ECO:0000313" key="9">
    <source>
        <dbReference type="RefSeq" id="XP_020861485.1"/>
    </source>
</evidence>
<comment type="similarity">
    <text evidence="1">Belongs to the intercrine beta (chemokine CC) family.</text>
</comment>
<dbReference type="CDD" id="cd00272">
    <property type="entry name" value="Chemokine_CC"/>
    <property type="match status" value="1"/>
</dbReference>
<dbReference type="Pfam" id="PF00048">
    <property type="entry name" value="IL8"/>
    <property type="match status" value="1"/>
</dbReference>
<keyword evidence="8" id="KW-1185">Reference proteome</keyword>
<feature type="signal peptide" evidence="6">
    <location>
        <begin position="1"/>
        <end position="23"/>
    </location>
</feature>
<protein>
    <submittedName>
        <fullName evidence="9">C-C motif chemokine 24</fullName>
    </submittedName>
</protein>
<accession>A0A6P5LSE7</accession>
<evidence type="ECO:0000256" key="6">
    <source>
        <dbReference type="SAM" id="SignalP"/>
    </source>
</evidence>
<dbReference type="GO" id="GO:0048245">
    <property type="term" value="P:eosinophil chemotaxis"/>
    <property type="evidence" value="ECO:0007669"/>
    <property type="project" value="TreeGrafter"/>
</dbReference>
<evidence type="ECO:0000256" key="4">
    <source>
        <dbReference type="ARBA" id="ARBA00022729"/>
    </source>
</evidence>
<dbReference type="GO" id="GO:0005615">
    <property type="term" value="C:extracellular space"/>
    <property type="evidence" value="ECO:0007669"/>
    <property type="project" value="UniProtKB-KW"/>
</dbReference>
<feature type="region of interest" description="Disordered" evidence="5">
    <location>
        <begin position="95"/>
        <end position="121"/>
    </location>
</feature>
<evidence type="ECO:0000313" key="8">
    <source>
        <dbReference type="Proteomes" id="UP000515140"/>
    </source>
</evidence>
<name>A0A6P5LSE7_PHACI</name>
<dbReference type="Proteomes" id="UP000515140">
    <property type="component" value="Unplaced"/>
</dbReference>
<keyword evidence="4 6" id="KW-0732">Signal</keyword>
<dbReference type="GeneID" id="110221315"/>
<dbReference type="FunFam" id="2.40.50.40:FF:000002">
    <property type="entry name" value="C-C motif chemokine"/>
    <property type="match status" value="1"/>
</dbReference>
<evidence type="ECO:0000256" key="2">
    <source>
        <dbReference type="ARBA" id="ARBA00022500"/>
    </source>
</evidence>
<dbReference type="GO" id="GO:0030335">
    <property type="term" value="P:positive regulation of cell migration"/>
    <property type="evidence" value="ECO:0007669"/>
    <property type="project" value="TreeGrafter"/>
</dbReference>
<dbReference type="GO" id="GO:0008009">
    <property type="term" value="F:chemokine activity"/>
    <property type="evidence" value="ECO:0007669"/>
    <property type="project" value="InterPro"/>
</dbReference>
<dbReference type="GO" id="GO:0006954">
    <property type="term" value="P:inflammatory response"/>
    <property type="evidence" value="ECO:0007669"/>
    <property type="project" value="TreeGrafter"/>
</dbReference>
<dbReference type="PANTHER" id="PTHR12015:SF103">
    <property type="entry name" value="C-C MOTIF CHEMOKINE 4-RELATED"/>
    <property type="match status" value="1"/>
</dbReference>
<sequence length="121" mass="13014">MKASVMILLHLLLMVICCPTAFAAGAAVIPSTCCVNYIQKAIPSSLVASYQVTNRSACSMPGVIFTTKANRQICADPTGQWVKDRMKMIDAKKAKLSLGAGPKALKNRRKKPSSNSTTMDH</sequence>
<dbReference type="PANTHER" id="PTHR12015">
    <property type="entry name" value="SMALL INDUCIBLE CYTOKINE A"/>
    <property type="match status" value="1"/>
</dbReference>
<keyword evidence="2" id="KW-0145">Chemotaxis</keyword>
<evidence type="ECO:0000256" key="1">
    <source>
        <dbReference type="ARBA" id="ARBA00010868"/>
    </source>
</evidence>
<dbReference type="RefSeq" id="XP_020861485.1">
    <property type="nucleotide sequence ID" value="XM_021005826.1"/>
</dbReference>
<organism evidence="8 9">
    <name type="scientific">Phascolarctos cinereus</name>
    <name type="common">Koala</name>
    <dbReference type="NCBI Taxonomy" id="38626"/>
    <lineage>
        <taxon>Eukaryota</taxon>
        <taxon>Metazoa</taxon>
        <taxon>Chordata</taxon>
        <taxon>Craniata</taxon>
        <taxon>Vertebrata</taxon>
        <taxon>Euteleostomi</taxon>
        <taxon>Mammalia</taxon>
        <taxon>Metatheria</taxon>
        <taxon>Diprotodontia</taxon>
        <taxon>Phascolarctidae</taxon>
        <taxon>Phascolarctos</taxon>
    </lineage>
</organism>
<dbReference type="InterPro" id="IPR001811">
    <property type="entry name" value="Chemokine_IL8-like_dom"/>
</dbReference>
<dbReference type="SUPFAM" id="SSF54117">
    <property type="entry name" value="Interleukin 8-like chemokines"/>
    <property type="match status" value="1"/>
</dbReference>
<dbReference type="FunCoup" id="A0A6P5LSE7">
    <property type="interactions" value="564"/>
</dbReference>
<feature type="chain" id="PRO_5028189415" evidence="6">
    <location>
        <begin position="24"/>
        <end position="121"/>
    </location>
</feature>
<gene>
    <name evidence="9" type="primary">CCL24</name>
</gene>
<feature type="domain" description="Chemokine interleukin-8-like" evidence="7">
    <location>
        <begin position="30"/>
        <end position="89"/>
    </location>
</feature>
<dbReference type="AlphaFoldDB" id="A0A6P5LSE7"/>
<dbReference type="Gene3D" id="2.40.50.40">
    <property type="match status" value="1"/>
</dbReference>
<proteinExistence type="inferred from homology"/>
<dbReference type="KEGG" id="pcw:110221315"/>
<keyword evidence="3" id="KW-0202">Cytokine</keyword>
<dbReference type="InterPro" id="IPR036048">
    <property type="entry name" value="Interleukin_8-like_sf"/>
</dbReference>
<reference evidence="9" key="1">
    <citation type="submission" date="2025-08" db="UniProtKB">
        <authorList>
            <consortium name="RefSeq"/>
        </authorList>
    </citation>
    <scope>IDENTIFICATION</scope>
    <source>
        <tissue evidence="9">Spleen</tissue>
    </source>
</reference>
<dbReference type="GO" id="GO:0061844">
    <property type="term" value="P:antimicrobial humoral immune response mediated by antimicrobial peptide"/>
    <property type="evidence" value="ECO:0007669"/>
    <property type="project" value="TreeGrafter"/>
</dbReference>
<evidence type="ECO:0000259" key="7">
    <source>
        <dbReference type="SMART" id="SM00199"/>
    </source>
</evidence>
<dbReference type="CTD" id="6369"/>
<dbReference type="GO" id="GO:0070098">
    <property type="term" value="P:chemokine-mediated signaling pathway"/>
    <property type="evidence" value="ECO:0007669"/>
    <property type="project" value="TreeGrafter"/>
</dbReference>
<dbReference type="InParanoid" id="A0A6P5LSE7"/>
<dbReference type="GO" id="GO:0048020">
    <property type="term" value="F:CCR chemokine receptor binding"/>
    <property type="evidence" value="ECO:0007669"/>
    <property type="project" value="TreeGrafter"/>
</dbReference>
<evidence type="ECO:0000256" key="5">
    <source>
        <dbReference type="SAM" id="MobiDB-lite"/>
    </source>
</evidence>
<dbReference type="InterPro" id="IPR039809">
    <property type="entry name" value="Chemokine_b/g/d"/>
</dbReference>